<dbReference type="Pfam" id="PF05096">
    <property type="entry name" value="Glu_cyclase_2"/>
    <property type="match status" value="1"/>
</dbReference>
<protein>
    <submittedName>
        <fullName evidence="2">Glutamine cyclotransferase</fullName>
    </submittedName>
</protein>
<organism evidence="2 3">
    <name type="scientific">Cnuella takakiae</name>
    <dbReference type="NCBI Taxonomy" id="1302690"/>
    <lineage>
        <taxon>Bacteria</taxon>
        <taxon>Pseudomonadati</taxon>
        <taxon>Bacteroidota</taxon>
        <taxon>Chitinophagia</taxon>
        <taxon>Chitinophagales</taxon>
        <taxon>Chitinophagaceae</taxon>
        <taxon>Cnuella</taxon>
    </lineage>
</organism>
<name>A0A1M5G6T8_9BACT</name>
<evidence type="ECO:0000256" key="1">
    <source>
        <dbReference type="SAM" id="SignalP"/>
    </source>
</evidence>
<dbReference type="AlphaFoldDB" id="A0A1M5G6T8"/>
<sequence length="274" mass="30158">MKSGSALLGALALTIFTACNSNSDSNADSSNTAVPSSSVQNLSYSIAAAYPHDTASFTQGLDFYNGHLYEGTGNLGKSKLMQVDLKSGQPVSAQNLAADLFGEGVTVLNDTVYQLTWQNKVVLAYTAKDMKKVKEFPINTEGWGIANDGKNLIVSDGSSNLYYYEPSTFRLLRTQGVTMDQMPINFLNELEFINGFIYANRWQTPYILKIDPNSGIVEAQLDFSELVSRVQAKIPNHDTGTEATLNGIAYDDSTKKIYITGKLWPELYEVQFQH</sequence>
<dbReference type="InterPro" id="IPR015943">
    <property type="entry name" value="WD40/YVTN_repeat-like_dom_sf"/>
</dbReference>
<proteinExistence type="predicted"/>
<keyword evidence="2" id="KW-0808">Transferase</keyword>
<dbReference type="Proteomes" id="UP000184368">
    <property type="component" value="Unassembled WGS sequence"/>
</dbReference>
<feature type="signal peptide" evidence="1">
    <location>
        <begin position="1"/>
        <end position="20"/>
    </location>
</feature>
<reference evidence="2 3" key="1">
    <citation type="submission" date="2016-11" db="EMBL/GenBank/DDBJ databases">
        <authorList>
            <person name="Jaros S."/>
            <person name="Januszkiewicz K."/>
            <person name="Wedrychowicz H."/>
        </authorList>
    </citation>
    <scope>NUCLEOTIDE SEQUENCE [LARGE SCALE GENOMIC DNA]</scope>
    <source>
        <strain evidence="2 3">DSM 26897</strain>
    </source>
</reference>
<dbReference type="OrthoDB" id="9783700at2"/>
<dbReference type="GO" id="GO:0016603">
    <property type="term" value="F:glutaminyl-peptide cyclotransferase activity"/>
    <property type="evidence" value="ECO:0007669"/>
    <property type="project" value="InterPro"/>
</dbReference>
<accession>A0A1M5G6T8</accession>
<dbReference type="RefSeq" id="WP_073046136.1">
    <property type="nucleotide sequence ID" value="NZ_FQUO01000015.1"/>
</dbReference>
<dbReference type="Gene3D" id="2.130.10.10">
    <property type="entry name" value="YVTN repeat-like/Quinoprotein amine dehydrogenase"/>
    <property type="match status" value="1"/>
</dbReference>
<evidence type="ECO:0000313" key="3">
    <source>
        <dbReference type="Proteomes" id="UP000184368"/>
    </source>
</evidence>
<dbReference type="PANTHER" id="PTHR31270:SF1">
    <property type="entry name" value="GLUTAMINYL-PEPTIDE CYCLOTRANSFERASE"/>
    <property type="match status" value="1"/>
</dbReference>
<gene>
    <name evidence="2" type="ORF">SAMN05444008_115125</name>
</gene>
<dbReference type="EMBL" id="FQUO01000015">
    <property type="protein sequence ID" value="SHF99384.1"/>
    <property type="molecule type" value="Genomic_DNA"/>
</dbReference>
<evidence type="ECO:0000313" key="2">
    <source>
        <dbReference type="EMBL" id="SHF99384.1"/>
    </source>
</evidence>
<keyword evidence="3" id="KW-1185">Reference proteome</keyword>
<keyword evidence="1" id="KW-0732">Signal</keyword>
<dbReference type="PANTHER" id="PTHR31270">
    <property type="entry name" value="GLUTAMINYL-PEPTIDE CYCLOTRANSFERASE"/>
    <property type="match status" value="1"/>
</dbReference>
<dbReference type="PROSITE" id="PS51257">
    <property type="entry name" value="PROKAR_LIPOPROTEIN"/>
    <property type="match status" value="1"/>
</dbReference>
<dbReference type="SUPFAM" id="SSF63825">
    <property type="entry name" value="YWTD domain"/>
    <property type="match status" value="1"/>
</dbReference>
<feature type="chain" id="PRO_5012477291" evidence="1">
    <location>
        <begin position="21"/>
        <end position="274"/>
    </location>
</feature>
<dbReference type="InterPro" id="IPR007788">
    <property type="entry name" value="QCT"/>
</dbReference>